<dbReference type="Proteomes" id="UP000480151">
    <property type="component" value="Unassembled WGS sequence"/>
</dbReference>
<proteinExistence type="predicted"/>
<dbReference type="EMBL" id="JAAKGU010000014">
    <property type="protein sequence ID" value="NGM85165.1"/>
    <property type="molecule type" value="Genomic_DNA"/>
</dbReference>
<dbReference type="AlphaFoldDB" id="A0A6M1PT04"/>
<evidence type="ECO:0000313" key="2">
    <source>
        <dbReference type="Proteomes" id="UP000480151"/>
    </source>
</evidence>
<organism evidence="1 2">
    <name type="scientific">Paenibacillus apii</name>
    <dbReference type="NCBI Taxonomy" id="1850370"/>
    <lineage>
        <taxon>Bacteria</taxon>
        <taxon>Bacillati</taxon>
        <taxon>Bacillota</taxon>
        <taxon>Bacilli</taxon>
        <taxon>Bacillales</taxon>
        <taxon>Paenibacillaceae</taxon>
        <taxon>Paenibacillus</taxon>
    </lineage>
</organism>
<protein>
    <submittedName>
        <fullName evidence="1">GNAT family N-acetyltransferase</fullName>
    </submittedName>
</protein>
<dbReference type="GO" id="GO:0016740">
    <property type="term" value="F:transferase activity"/>
    <property type="evidence" value="ECO:0007669"/>
    <property type="project" value="UniProtKB-KW"/>
</dbReference>
<accession>A0A6M1PT04</accession>
<sequence length="273" mass="30992">MGKETEPDMIQLVPLSREKLEKEGSYCYQNNPNSESCQRKNNWLSPELEKYISYAKVTGDGRLRGFIEFAESYYFSRMVHADLYMMIHCLWACPGDGYDSRLIRYCLEESERLGKQGIAVVVHSGDSWTAYKDIFLNNGFKAVDKVPGGYELLALKLHSNAYDPFFPCDWEEQLNRYKQLTLLRAFQCPYVQSITENVDKAASALHQISKDIADPINRNALIPSSPTPYGVFGAACDGTPLSTHRLTVEALVEQLKIYTSRERSLQANGSERS</sequence>
<name>A0A6M1PT04_9BACL</name>
<reference evidence="1 2" key="1">
    <citation type="submission" date="2020-02" db="EMBL/GenBank/DDBJ databases">
        <authorList>
            <person name="Gao J."/>
            <person name="Sun J."/>
        </authorList>
    </citation>
    <scope>NUCLEOTIDE SEQUENCE [LARGE SCALE GENOMIC DNA]</scope>
    <source>
        <strain evidence="1 2">7124</strain>
    </source>
</reference>
<evidence type="ECO:0000313" key="1">
    <source>
        <dbReference type="EMBL" id="NGM85165.1"/>
    </source>
</evidence>
<keyword evidence="1" id="KW-0808">Transferase</keyword>
<dbReference type="RefSeq" id="WP_165103143.1">
    <property type="nucleotide sequence ID" value="NZ_JAAKGU010000014.1"/>
</dbReference>
<gene>
    <name evidence="1" type="ORF">G5B47_22435</name>
</gene>
<comment type="caution">
    <text evidence="1">The sequence shown here is derived from an EMBL/GenBank/DDBJ whole genome shotgun (WGS) entry which is preliminary data.</text>
</comment>
<keyword evidence="2" id="KW-1185">Reference proteome</keyword>